<name>T2GB67_MEGG1</name>
<dbReference type="EMBL" id="CP006585">
    <property type="protein sequence ID" value="AGW13533.1"/>
    <property type="molecule type" value="Genomic_DNA"/>
</dbReference>
<evidence type="ECO:0000256" key="1">
    <source>
        <dbReference type="SAM" id="SignalP"/>
    </source>
</evidence>
<feature type="signal peptide" evidence="1">
    <location>
        <begin position="1"/>
        <end position="19"/>
    </location>
</feature>
<gene>
    <name evidence="2" type="ORF">DGI_1716</name>
</gene>
<dbReference type="PANTHER" id="PTHR35936:SF19">
    <property type="entry name" value="AMINO-ACID-BINDING PROTEIN YXEM-RELATED"/>
    <property type="match status" value="1"/>
</dbReference>
<dbReference type="Proteomes" id="UP000016587">
    <property type="component" value="Chromosome"/>
</dbReference>
<dbReference type="HOGENOM" id="CLU_1092921_0_0_7"/>
<dbReference type="SUPFAM" id="SSF53850">
    <property type="entry name" value="Periplasmic binding protein-like II"/>
    <property type="match status" value="1"/>
</dbReference>
<dbReference type="PANTHER" id="PTHR35936">
    <property type="entry name" value="MEMBRANE-BOUND LYTIC MUREIN TRANSGLYCOSYLASE F"/>
    <property type="match status" value="1"/>
</dbReference>
<proteinExistence type="predicted"/>
<dbReference type="STRING" id="1121448.DGI_1716"/>
<keyword evidence="3" id="KW-1185">Reference proteome</keyword>
<sequence length="254" mass="28495">MLLRCAICLAVLWACAMFAVDNSALLAFDRQILKIYYYIRPPYYVEDGDGGVRGLTADPVLRAAALAHVPLRWEVLPPAQHLPHIQANAGPACALGWFKTPEREHLAKFSAEIYRDAPFVGLARQNAQAFADQMTLDQTMSNSSLTLLVKESFSYGEHVDTLIRTHRPRRVSTFEENIAMLHMIQNGQADYMLLAPEEAEHLFTLDAFSRNAFRILHFPDVPPGNSRHLMCTRATPDSLLERLNLGLRGIPSLP</sequence>
<evidence type="ECO:0000313" key="2">
    <source>
        <dbReference type="EMBL" id="AGW13533.1"/>
    </source>
</evidence>
<dbReference type="Gene3D" id="3.40.190.10">
    <property type="entry name" value="Periplasmic binding protein-like II"/>
    <property type="match status" value="2"/>
</dbReference>
<dbReference type="PATRIC" id="fig|1121448.10.peg.1702"/>
<feature type="chain" id="PRO_5004599724" evidence="1">
    <location>
        <begin position="20"/>
        <end position="254"/>
    </location>
</feature>
<reference evidence="3" key="2">
    <citation type="submission" date="2013-07" db="EMBL/GenBank/DDBJ databases">
        <authorList>
            <person name="Morais-Silva F.O."/>
            <person name="Rezende A.M."/>
            <person name="Pimentel C."/>
            <person name="Resende D.M."/>
            <person name="Santos C.I."/>
            <person name="Clemente C."/>
            <person name="de Oliveira L.M."/>
            <person name="da Silva S.M."/>
            <person name="Costa D.A."/>
            <person name="Varela-Raposo A."/>
            <person name="Horacio E.C.A."/>
            <person name="Matos M."/>
            <person name="Flores O."/>
            <person name="Ruiz J.C."/>
            <person name="Rodrigues-Pousada C."/>
        </authorList>
    </citation>
    <scope>NUCLEOTIDE SEQUENCE [LARGE SCALE GENOMIC DNA]</scope>
    <source>
        <strain evidence="3">ATCC 19364 / DSM 1382 / NCIMB 9332 / VKM B-1759</strain>
    </source>
</reference>
<dbReference type="AlphaFoldDB" id="T2GB67"/>
<dbReference type="eggNOG" id="COG0834">
    <property type="taxonomic scope" value="Bacteria"/>
</dbReference>
<organism evidence="2 3">
    <name type="scientific">Megalodesulfovibrio gigas (strain ATCC 19364 / DSM 1382 / NCIMB 9332 / VKM B-1759)</name>
    <name type="common">Desulfovibrio gigas</name>
    <dbReference type="NCBI Taxonomy" id="1121448"/>
    <lineage>
        <taxon>Bacteria</taxon>
        <taxon>Pseudomonadati</taxon>
        <taxon>Thermodesulfobacteriota</taxon>
        <taxon>Desulfovibrionia</taxon>
        <taxon>Desulfovibrionales</taxon>
        <taxon>Desulfovibrionaceae</taxon>
        <taxon>Megalodesulfovibrio</taxon>
    </lineage>
</organism>
<accession>T2GB67</accession>
<evidence type="ECO:0000313" key="3">
    <source>
        <dbReference type="Proteomes" id="UP000016587"/>
    </source>
</evidence>
<dbReference type="KEGG" id="dgg:DGI_1716"/>
<keyword evidence="1" id="KW-0732">Signal</keyword>
<protein>
    <submittedName>
        <fullName evidence="2">Putative ABC transporter substrate-binding protein</fullName>
    </submittedName>
</protein>
<reference evidence="2 3" key="1">
    <citation type="journal article" date="2013" name="J. Bacteriol.">
        <title>Roles of HynAB and Ech, the only two hydrogenases found in the model sulfate reducer Desulfovibrio gigas.</title>
        <authorList>
            <person name="Morais-Silva F.O."/>
            <person name="Santos C.I."/>
            <person name="Rodrigues R."/>
            <person name="Pereira I.A."/>
            <person name="Rodrigues-Pousada C."/>
        </authorList>
    </citation>
    <scope>NUCLEOTIDE SEQUENCE [LARGE SCALE GENOMIC DNA]</scope>
    <source>
        <strain evidence="3">ATCC 19364 / DSM 1382 / NCIMB 9332 / VKM B-1759</strain>
    </source>
</reference>